<reference evidence="6" key="1">
    <citation type="journal article" date="2021" name="Nat. Commun.">
        <title>Genetic determinants of endophytism in the Arabidopsis root mycobiome.</title>
        <authorList>
            <person name="Mesny F."/>
            <person name="Miyauchi S."/>
            <person name="Thiergart T."/>
            <person name="Pickel B."/>
            <person name="Atanasova L."/>
            <person name="Karlsson M."/>
            <person name="Huettel B."/>
            <person name="Barry K.W."/>
            <person name="Haridas S."/>
            <person name="Chen C."/>
            <person name="Bauer D."/>
            <person name="Andreopoulos W."/>
            <person name="Pangilinan J."/>
            <person name="LaButti K."/>
            <person name="Riley R."/>
            <person name="Lipzen A."/>
            <person name="Clum A."/>
            <person name="Drula E."/>
            <person name="Henrissat B."/>
            <person name="Kohler A."/>
            <person name="Grigoriev I.V."/>
            <person name="Martin F.M."/>
            <person name="Hacquard S."/>
        </authorList>
    </citation>
    <scope>NUCLEOTIDE SEQUENCE</scope>
    <source>
        <strain evidence="6">MPI-CAGE-AT-0147</strain>
    </source>
</reference>
<evidence type="ECO:0008006" key="8">
    <source>
        <dbReference type="Google" id="ProtNLM"/>
    </source>
</evidence>
<dbReference type="Pfam" id="PF24883">
    <property type="entry name" value="NPHP3_N"/>
    <property type="match status" value="1"/>
</dbReference>
<feature type="domain" description="DUF7708" evidence="4">
    <location>
        <begin position="63"/>
        <end position="178"/>
    </location>
</feature>
<evidence type="ECO:0000313" key="6">
    <source>
        <dbReference type="EMBL" id="KAH7131338.1"/>
    </source>
</evidence>
<name>A0A9P9E5A8_9HYPO</name>
<dbReference type="Proteomes" id="UP000738349">
    <property type="component" value="Unassembled WGS sequence"/>
</dbReference>
<dbReference type="EMBL" id="JAGMUV010000017">
    <property type="protein sequence ID" value="KAH7131338.1"/>
    <property type="molecule type" value="Genomic_DNA"/>
</dbReference>
<dbReference type="Pfam" id="PF12796">
    <property type="entry name" value="Ank_2"/>
    <property type="match status" value="1"/>
</dbReference>
<dbReference type="Pfam" id="PF22939">
    <property type="entry name" value="WHD_GPIID"/>
    <property type="match status" value="1"/>
</dbReference>
<comment type="caution">
    <text evidence="6">The sequence shown here is derived from an EMBL/GenBank/DDBJ whole genome shotgun (WGS) entry which is preliminary data.</text>
</comment>
<accession>A0A9P9E5A8</accession>
<evidence type="ECO:0000259" key="3">
    <source>
        <dbReference type="Pfam" id="PF22939"/>
    </source>
</evidence>
<dbReference type="Gene3D" id="1.25.40.20">
    <property type="entry name" value="Ankyrin repeat-containing domain"/>
    <property type="match status" value="1"/>
</dbReference>
<dbReference type="PROSITE" id="PS50088">
    <property type="entry name" value="ANK_REPEAT"/>
    <property type="match status" value="2"/>
</dbReference>
<evidence type="ECO:0000259" key="5">
    <source>
        <dbReference type="Pfam" id="PF24883"/>
    </source>
</evidence>
<keyword evidence="1" id="KW-0677">Repeat</keyword>
<organism evidence="6 7">
    <name type="scientific">Dactylonectria macrodidyma</name>
    <dbReference type="NCBI Taxonomy" id="307937"/>
    <lineage>
        <taxon>Eukaryota</taxon>
        <taxon>Fungi</taxon>
        <taxon>Dikarya</taxon>
        <taxon>Ascomycota</taxon>
        <taxon>Pezizomycotina</taxon>
        <taxon>Sordariomycetes</taxon>
        <taxon>Hypocreomycetidae</taxon>
        <taxon>Hypocreales</taxon>
        <taxon>Nectriaceae</taxon>
        <taxon>Dactylonectria</taxon>
    </lineage>
</organism>
<dbReference type="InterPro" id="IPR054471">
    <property type="entry name" value="GPIID_WHD"/>
</dbReference>
<gene>
    <name evidence="6" type="ORF">EDB81DRAFT_845847</name>
</gene>
<dbReference type="InterPro" id="IPR036770">
    <property type="entry name" value="Ankyrin_rpt-contain_sf"/>
</dbReference>
<keyword evidence="7" id="KW-1185">Reference proteome</keyword>
<evidence type="ECO:0000256" key="2">
    <source>
        <dbReference type="PROSITE-ProRule" id="PRU00023"/>
    </source>
</evidence>
<dbReference type="OrthoDB" id="7464126at2759"/>
<sequence length="926" mass="104704">MDPNDPSSSALVQVTPGQTLQTAIDDFIGILTVDQRRELQDVKVIPNADAVLVFTAQLDAKTKIAALVWGSVRLTMLVVSNFVSFYDAASELFMNLGSLCPRFAEYQILYPNSIRRQNSLSNFHRSIVYCCKHVIEASQRPSQMKLLKSFWESFEQEFKPDMDNIRRCSTDVNADLKLAKAQADHRYQQLQSKERKRQSSTRQMLSKCVSRTDDQFDALALERDEQRARRWNRKDTDIGLGERRQKLLDSLASVIDNILTEKHTPDVFVSFFFPRFDDRRSLRTEIQMALEKMLHTASSRYEELIKLLRTGIASLRMFYIVIDALDECEREDRHDLFESLSSTISDIENVKTFLVSRDNISREIKRMFPLVEHVSMSFSTAQSEIAVFVEDAINERLENEDLVVGDPDLLNQVKQALLTGADRMFLWVTFQINEICSQHCDDEIRMATQNLPKDLTETLTWIAAARRPLSLDEIREAIFIEVGQQYSRPERFVNNIQYIGSWCESLVEVDEEHKTVHFAHHSIQQFFLGKSSASQFDKFHLKLADADNHLGEICVTYLNFNDFETTVARRPRPLPSITPTGIARSTLPHRLKAASLLLLSKSTQHIQAEAAAVALAGTMASFETTTAMEVVQVAHPAWELLTQLVLHSNPLAKKRWESGPRDIGDSEIVTWMLRAKHYSLIRWLVTCDQCSFSHIRNIMRFSVKEGDPTMIDIALKHDSALFASIYVDEPLNTLFITTEGDNLGFVERLLDAGVEMKASLAKGKVQTARQEAADIGGKMGLKAAAEDGNLKLVHRLLRARVDAHDPISWKRFGVNTTWWFSQSALEAAVRGGDLDVFDRLLKSGADVNAWTKGRTALQTATQCGSLDIVDRLLEAGADINAVTKLGNKTARQVAAAGSHLGINHRLIEAEAKMNAADYIEYEDIII</sequence>
<dbReference type="InterPro" id="IPR056884">
    <property type="entry name" value="NPHP3-like_N"/>
</dbReference>
<dbReference type="SMART" id="SM00248">
    <property type="entry name" value="ANK"/>
    <property type="match status" value="5"/>
</dbReference>
<feature type="repeat" description="ANK" evidence="2">
    <location>
        <begin position="820"/>
        <end position="852"/>
    </location>
</feature>
<dbReference type="Pfam" id="PF24809">
    <property type="entry name" value="DUF7708"/>
    <property type="match status" value="1"/>
</dbReference>
<keyword evidence="2" id="KW-0040">ANK repeat</keyword>
<proteinExistence type="predicted"/>
<dbReference type="PANTHER" id="PTHR10039:SF10">
    <property type="entry name" value="NACHT DOMAIN-CONTAINING PROTEIN"/>
    <property type="match status" value="1"/>
</dbReference>
<dbReference type="PROSITE" id="PS50297">
    <property type="entry name" value="ANK_REP_REGION"/>
    <property type="match status" value="2"/>
</dbReference>
<dbReference type="PANTHER" id="PTHR10039">
    <property type="entry name" value="AMELOGENIN"/>
    <property type="match status" value="1"/>
</dbReference>
<protein>
    <recommendedName>
        <fullName evidence="8">Ankyrin repeat protein</fullName>
    </recommendedName>
</protein>
<feature type="domain" description="GPI inositol-deacylase winged helix" evidence="3">
    <location>
        <begin position="453"/>
        <end position="536"/>
    </location>
</feature>
<evidence type="ECO:0000256" key="1">
    <source>
        <dbReference type="ARBA" id="ARBA00022737"/>
    </source>
</evidence>
<feature type="domain" description="Nephrocystin 3-like N-terminal" evidence="5">
    <location>
        <begin position="277"/>
        <end position="357"/>
    </location>
</feature>
<dbReference type="InterPro" id="IPR002110">
    <property type="entry name" value="Ankyrin_rpt"/>
</dbReference>
<evidence type="ECO:0000313" key="7">
    <source>
        <dbReference type="Proteomes" id="UP000738349"/>
    </source>
</evidence>
<dbReference type="InterPro" id="IPR056125">
    <property type="entry name" value="DUF7708"/>
</dbReference>
<dbReference type="AlphaFoldDB" id="A0A9P9E5A8"/>
<dbReference type="SUPFAM" id="SSF48403">
    <property type="entry name" value="Ankyrin repeat"/>
    <property type="match status" value="1"/>
</dbReference>
<evidence type="ECO:0000259" key="4">
    <source>
        <dbReference type="Pfam" id="PF24809"/>
    </source>
</evidence>
<feature type="repeat" description="ANK" evidence="2">
    <location>
        <begin position="852"/>
        <end position="884"/>
    </location>
</feature>